<feature type="domain" description="Reverse transcriptase" evidence="1">
    <location>
        <begin position="1"/>
        <end position="132"/>
    </location>
</feature>
<dbReference type="SUPFAM" id="SSF56672">
    <property type="entry name" value="DNA/RNA polymerases"/>
    <property type="match status" value="1"/>
</dbReference>
<accession>A0A392PSU4</accession>
<sequence>MHSVTSVETNVKWHGARAEYVRPQRGIRQGNPISPYLFVICMDKLSHLICHAVDEGLWKTLRAGRNGPLVSYLMFADDLLLFGEANEKQMKCVMEILNKFCKMSGQEVSNEKTSILFSKNVDRNIRRIGATVWFS</sequence>
<name>A0A392PSU4_9FABA</name>
<evidence type="ECO:0000313" key="2">
    <source>
        <dbReference type="EMBL" id="MCI14727.1"/>
    </source>
</evidence>
<protein>
    <submittedName>
        <fullName evidence="2">Ribonuclease H protein</fullName>
    </submittedName>
</protein>
<reference evidence="2 3" key="1">
    <citation type="journal article" date="2018" name="Front. Plant Sci.">
        <title>Red Clover (Trifolium pratense) and Zigzag Clover (T. medium) - A Picture of Genomic Similarities and Differences.</title>
        <authorList>
            <person name="Dluhosova J."/>
            <person name="Istvanek J."/>
            <person name="Nedelnik J."/>
            <person name="Repkova J."/>
        </authorList>
    </citation>
    <scope>NUCLEOTIDE SEQUENCE [LARGE SCALE GENOMIC DNA]</scope>
    <source>
        <strain evidence="3">cv. 10/8</strain>
        <tissue evidence="2">Leaf</tissue>
    </source>
</reference>
<evidence type="ECO:0000313" key="3">
    <source>
        <dbReference type="Proteomes" id="UP000265520"/>
    </source>
</evidence>
<dbReference type="InterPro" id="IPR000477">
    <property type="entry name" value="RT_dom"/>
</dbReference>
<dbReference type="Pfam" id="PF00078">
    <property type="entry name" value="RVT_1"/>
    <property type="match status" value="1"/>
</dbReference>
<comment type="caution">
    <text evidence="2">The sequence shown here is derived from an EMBL/GenBank/DDBJ whole genome shotgun (WGS) entry which is preliminary data.</text>
</comment>
<evidence type="ECO:0000259" key="1">
    <source>
        <dbReference type="PROSITE" id="PS50878"/>
    </source>
</evidence>
<dbReference type="PROSITE" id="PS50878">
    <property type="entry name" value="RT_POL"/>
    <property type="match status" value="1"/>
</dbReference>
<keyword evidence="3" id="KW-1185">Reference proteome</keyword>
<dbReference type="InterPro" id="IPR043502">
    <property type="entry name" value="DNA/RNA_pol_sf"/>
</dbReference>
<dbReference type="EMBL" id="LXQA010093547">
    <property type="protein sequence ID" value="MCI14727.1"/>
    <property type="molecule type" value="Genomic_DNA"/>
</dbReference>
<dbReference type="Proteomes" id="UP000265520">
    <property type="component" value="Unassembled WGS sequence"/>
</dbReference>
<organism evidence="2 3">
    <name type="scientific">Trifolium medium</name>
    <dbReference type="NCBI Taxonomy" id="97028"/>
    <lineage>
        <taxon>Eukaryota</taxon>
        <taxon>Viridiplantae</taxon>
        <taxon>Streptophyta</taxon>
        <taxon>Embryophyta</taxon>
        <taxon>Tracheophyta</taxon>
        <taxon>Spermatophyta</taxon>
        <taxon>Magnoliopsida</taxon>
        <taxon>eudicotyledons</taxon>
        <taxon>Gunneridae</taxon>
        <taxon>Pentapetalae</taxon>
        <taxon>rosids</taxon>
        <taxon>fabids</taxon>
        <taxon>Fabales</taxon>
        <taxon>Fabaceae</taxon>
        <taxon>Papilionoideae</taxon>
        <taxon>50 kb inversion clade</taxon>
        <taxon>NPAAA clade</taxon>
        <taxon>Hologalegina</taxon>
        <taxon>IRL clade</taxon>
        <taxon>Trifolieae</taxon>
        <taxon>Trifolium</taxon>
    </lineage>
</organism>
<dbReference type="AlphaFoldDB" id="A0A392PSU4"/>
<proteinExistence type="predicted"/>